<gene>
    <name evidence="8" type="ORF">BCL74_3352</name>
</gene>
<dbReference type="Pfam" id="PF00908">
    <property type="entry name" value="dTDP_sugar_isom"/>
    <property type="match status" value="1"/>
</dbReference>
<evidence type="ECO:0000256" key="5">
    <source>
        <dbReference type="PIRSR" id="PIRSR600888-1"/>
    </source>
</evidence>
<dbReference type="GO" id="GO:0005829">
    <property type="term" value="C:cytosol"/>
    <property type="evidence" value="ECO:0007669"/>
    <property type="project" value="TreeGrafter"/>
</dbReference>
<comment type="caution">
    <text evidence="8">The sequence shown here is derived from an EMBL/GenBank/DDBJ whole genome shotgun (WGS) entry which is preliminary data.</text>
</comment>
<sequence>MKIDRQPEGPLRMEIVSLDIPDVKLITPRRFGDNRGFFSETWNRAAFAEAGIEADFVQDNHSLSATVGTLRGLHFQIPPFAQAKLVRVSRGAIFDVAVDIRTGSPTYGKWVGAELSAENWAQMYVPKGFAHGFVTLLPDTEVQYKVDAPYAPEHDRGIAWNDPAIAVDWPLEGRDPVLSGKDAALPALADIPAPFTMETA</sequence>
<feature type="site" description="Participates in a stacking interaction with the thymidine ring of dTDP-4-oxo-6-deoxyglucose" evidence="6">
    <location>
        <position position="150"/>
    </location>
</feature>
<comment type="subunit">
    <text evidence="7">Homodimer.</text>
</comment>
<dbReference type="Proteomes" id="UP000277424">
    <property type="component" value="Unassembled WGS sequence"/>
</dbReference>
<evidence type="ECO:0000313" key="8">
    <source>
        <dbReference type="EMBL" id="RKQ68034.1"/>
    </source>
</evidence>
<dbReference type="GO" id="GO:0019305">
    <property type="term" value="P:dTDP-rhamnose biosynthetic process"/>
    <property type="evidence" value="ECO:0007669"/>
    <property type="project" value="UniProtKB-UniRule"/>
</dbReference>
<dbReference type="GO" id="GO:0000271">
    <property type="term" value="P:polysaccharide biosynthetic process"/>
    <property type="evidence" value="ECO:0007669"/>
    <property type="project" value="TreeGrafter"/>
</dbReference>
<evidence type="ECO:0000256" key="1">
    <source>
        <dbReference type="ARBA" id="ARBA00001298"/>
    </source>
</evidence>
<evidence type="ECO:0000256" key="7">
    <source>
        <dbReference type="RuleBase" id="RU364069"/>
    </source>
</evidence>
<dbReference type="PANTHER" id="PTHR21047:SF2">
    <property type="entry name" value="THYMIDINE DIPHOSPHO-4-KETO-RHAMNOSE 3,5-EPIMERASE"/>
    <property type="match status" value="1"/>
</dbReference>
<accession>A0A420WAK3</accession>
<evidence type="ECO:0000256" key="2">
    <source>
        <dbReference type="ARBA" id="ARBA00001997"/>
    </source>
</evidence>
<dbReference type="GO" id="GO:0008830">
    <property type="term" value="F:dTDP-4-dehydrorhamnose 3,5-epimerase activity"/>
    <property type="evidence" value="ECO:0007669"/>
    <property type="project" value="UniProtKB-UniRule"/>
</dbReference>
<evidence type="ECO:0000256" key="4">
    <source>
        <dbReference type="ARBA" id="ARBA00019595"/>
    </source>
</evidence>
<comment type="pathway">
    <text evidence="7">Carbohydrate biosynthesis; dTDP-L-rhamnose biosynthesis.</text>
</comment>
<organism evidence="8 9">
    <name type="scientific">Oceanibaculum indicum</name>
    <dbReference type="NCBI Taxonomy" id="526216"/>
    <lineage>
        <taxon>Bacteria</taxon>
        <taxon>Pseudomonadati</taxon>
        <taxon>Pseudomonadota</taxon>
        <taxon>Alphaproteobacteria</taxon>
        <taxon>Rhodospirillales</taxon>
        <taxon>Oceanibaculaceae</taxon>
        <taxon>Oceanibaculum</taxon>
    </lineage>
</organism>
<evidence type="ECO:0000256" key="3">
    <source>
        <dbReference type="ARBA" id="ARBA00012098"/>
    </source>
</evidence>
<reference evidence="8 9" key="1">
    <citation type="submission" date="2018-10" db="EMBL/GenBank/DDBJ databases">
        <title>Comparative analysis of microorganisms from saline springs in Andes Mountain Range, Colombia.</title>
        <authorList>
            <person name="Rubin E."/>
        </authorList>
    </citation>
    <scope>NUCLEOTIDE SEQUENCE [LARGE SCALE GENOMIC DNA]</scope>
    <source>
        <strain evidence="8 9">USBA 36</strain>
    </source>
</reference>
<comment type="catalytic activity">
    <reaction evidence="1 7">
        <text>dTDP-4-dehydro-6-deoxy-alpha-D-glucose = dTDP-4-dehydro-beta-L-rhamnose</text>
        <dbReference type="Rhea" id="RHEA:16969"/>
        <dbReference type="ChEBI" id="CHEBI:57649"/>
        <dbReference type="ChEBI" id="CHEBI:62830"/>
        <dbReference type="EC" id="5.1.3.13"/>
    </reaction>
</comment>
<comment type="function">
    <text evidence="2 7">Catalyzes the epimerization of the C3' and C5'positions of dTDP-6-deoxy-D-xylo-4-hexulose, forming dTDP-6-deoxy-L-lyxo-4-hexulose.</text>
</comment>
<dbReference type="InterPro" id="IPR000888">
    <property type="entry name" value="RmlC-like"/>
</dbReference>
<name>A0A420WAK3_9PROT</name>
<keyword evidence="7" id="KW-0413">Isomerase</keyword>
<dbReference type="CDD" id="cd00438">
    <property type="entry name" value="cupin_RmlC"/>
    <property type="match status" value="1"/>
</dbReference>
<dbReference type="AlphaFoldDB" id="A0A420WAK3"/>
<feature type="active site" description="Proton acceptor" evidence="5">
    <location>
        <position position="74"/>
    </location>
</feature>
<dbReference type="UniPathway" id="UPA00124"/>
<dbReference type="Gene3D" id="2.60.120.10">
    <property type="entry name" value="Jelly Rolls"/>
    <property type="match status" value="1"/>
</dbReference>
<dbReference type="InterPro" id="IPR011051">
    <property type="entry name" value="RmlC_Cupin_sf"/>
</dbReference>
<dbReference type="EMBL" id="RBIG01000004">
    <property type="protein sequence ID" value="RKQ68034.1"/>
    <property type="molecule type" value="Genomic_DNA"/>
</dbReference>
<evidence type="ECO:0000256" key="6">
    <source>
        <dbReference type="PIRSR" id="PIRSR600888-3"/>
    </source>
</evidence>
<dbReference type="EC" id="5.1.3.13" evidence="3 7"/>
<comment type="similarity">
    <text evidence="7">Belongs to the dTDP-4-dehydrorhamnose 3,5-epimerase family.</text>
</comment>
<proteinExistence type="inferred from homology"/>
<dbReference type="SUPFAM" id="SSF51182">
    <property type="entry name" value="RmlC-like cupins"/>
    <property type="match status" value="1"/>
</dbReference>
<dbReference type="InterPro" id="IPR014710">
    <property type="entry name" value="RmlC-like_jellyroll"/>
</dbReference>
<protein>
    <recommendedName>
        <fullName evidence="4 7">dTDP-4-dehydrorhamnose 3,5-epimerase</fullName>
        <ecNumber evidence="3 7">5.1.3.13</ecNumber>
    </recommendedName>
    <alternativeName>
        <fullName evidence="7">Thymidine diphospho-4-keto-rhamnose 3,5-epimerase</fullName>
    </alternativeName>
</protein>
<evidence type="ECO:0000313" key="9">
    <source>
        <dbReference type="Proteomes" id="UP000277424"/>
    </source>
</evidence>
<feature type="active site" description="Proton donor" evidence="5">
    <location>
        <position position="144"/>
    </location>
</feature>
<dbReference type="NCBIfam" id="TIGR01221">
    <property type="entry name" value="rmlC"/>
    <property type="match status" value="1"/>
</dbReference>
<dbReference type="PANTHER" id="PTHR21047">
    <property type="entry name" value="DTDP-6-DEOXY-D-GLUCOSE-3,5 EPIMERASE"/>
    <property type="match status" value="1"/>
</dbReference>